<keyword evidence="11" id="KW-1185">Reference proteome</keyword>
<evidence type="ECO:0000313" key="11">
    <source>
        <dbReference type="Proteomes" id="UP000198734"/>
    </source>
</evidence>
<evidence type="ECO:0000256" key="2">
    <source>
        <dbReference type="ARBA" id="ARBA00001933"/>
    </source>
</evidence>
<keyword evidence="8 9" id="KW-0627">Porphyrin biosynthesis</keyword>
<dbReference type="UniPathway" id="UPA00251">
    <property type="reaction ID" value="UER00317"/>
</dbReference>
<organism evidence="10 11">
    <name type="scientific">Psychrobacillus psychrotolerans</name>
    <dbReference type="NCBI Taxonomy" id="126156"/>
    <lineage>
        <taxon>Bacteria</taxon>
        <taxon>Bacillati</taxon>
        <taxon>Bacillota</taxon>
        <taxon>Bacilli</taxon>
        <taxon>Bacillales</taxon>
        <taxon>Bacillaceae</taxon>
        <taxon>Psychrobacillus</taxon>
    </lineage>
</organism>
<dbReference type="AlphaFoldDB" id="A0A1I5YU28"/>
<dbReference type="InterPro" id="IPR049704">
    <property type="entry name" value="Aminotrans_3_PPA_site"/>
</dbReference>
<dbReference type="GO" id="GO:0030170">
    <property type="term" value="F:pyridoxal phosphate binding"/>
    <property type="evidence" value="ECO:0007669"/>
    <property type="project" value="InterPro"/>
</dbReference>
<dbReference type="FunFam" id="3.40.640.10:FF:000021">
    <property type="entry name" value="Glutamate-1-semialdehyde 2,1-aminomutase"/>
    <property type="match status" value="1"/>
</dbReference>
<gene>
    <name evidence="9" type="primary">hemL</name>
    <name evidence="10" type="ORF">SAMN05421670_2254</name>
</gene>
<evidence type="ECO:0000313" key="10">
    <source>
        <dbReference type="EMBL" id="SFQ47761.1"/>
    </source>
</evidence>
<keyword evidence="6 9" id="KW-0663">Pyridoxal phosphate</keyword>
<dbReference type="SUPFAM" id="SSF53383">
    <property type="entry name" value="PLP-dependent transferases"/>
    <property type="match status" value="1"/>
</dbReference>
<evidence type="ECO:0000256" key="3">
    <source>
        <dbReference type="ARBA" id="ARBA00004819"/>
    </source>
</evidence>
<sequence length="431" mass="46744">MIKSYEQSKQAFTEAKELMPGGVNSPVRAFKSVDMDPIFMESGKGAIIKDIDGNEYIDYVLSWGPLILGHTEPNVVKAIQQVAETGTSFGASTLIENKLAKLVMDRVPSIEMVRMVSSGTEATMSALRLARGFTGRNKILKFEGSYHGHGDSLLIKAGSGVATLGLPDSPGVPESVAKNTIAVPFNDLESVRHVFENFGDDLAAVIVEPVAGNMGVVPPVEGFLEGLRELTEKNGTVLIFDEVMTGFRVGYNCAQGYYGITPDLTCLGKVIGGGLPVGAFGGKREIMEMIAPAGPVYQAGTLSGNPLAMTAGYETLTRLNEQTYDYFIELGDILEKGFREAATKYNIPHTVNRAGSMIGFFLTNEDVVNFDTAKTSDLELFAKYFRLMAEEGIYLPPSQFEGLFLSSAHTVEHIEKTIQAFHTVFEKLSMN</sequence>
<evidence type="ECO:0000256" key="9">
    <source>
        <dbReference type="HAMAP-Rule" id="MF_00375"/>
    </source>
</evidence>
<dbReference type="CDD" id="cd00610">
    <property type="entry name" value="OAT_like"/>
    <property type="match status" value="1"/>
</dbReference>
<accession>A0A1I5YU28</accession>
<dbReference type="Pfam" id="PF00202">
    <property type="entry name" value="Aminotran_3"/>
    <property type="match status" value="1"/>
</dbReference>
<evidence type="ECO:0000256" key="7">
    <source>
        <dbReference type="ARBA" id="ARBA00023235"/>
    </source>
</evidence>
<dbReference type="GO" id="GO:0042286">
    <property type="term" value="F:glutamate-1-semialdehyde 2,1-aminomutase activity"/>
    <property type="evidence" value="ECO:0007669"/>
    <property type="project" value="UniProtKB-UniRule"/>
</dbReference>
<evidence type="ECO:0000256" key="1">
    <source>
        <dbReference type="ARBA" id="ARBA00001579"/>
    </source>
</evidence>
<name>A0A1I5YU28_9BACI</name>
<comment type="catalytic activity">
    <reaction evidence="1 9">
        <text>(S)-4-amino-5-oxopentanoate = 5-aminolevulinate</text>
        <dbReference type="Rhea" id="RHEA:14265"/>
        <dbReference type="ChEBI" id="CHEBI:57501"/>
        <dbReference type="ChEBI" id="CHEBI:356416"/>
        <dbReference type="EC" id="5.4.3.8"/>
    </reaction>
</comment>
<dbReference type="GO" id="GO:0005737">
    <property type="term" value="C:cytoplasm"/>
    <property type="evidence" value="ECO:0007669"/>
    <property type="project" value="UniProtKB-SubCell"/>
</dbReference>
<evidence type="ECO:0000256" key="8">
    <source>
        <dbReference type="ARBA" id="ARBA00023244"/>
    </source>
</evidence>
<proteinExistence type="inferred from homology"/>
<dbReference type="OrthoDB" id="9807885at2"/>
<dbReference type="EMBL" id="FOXU01000003">
    <property type="protein sequence ID" value="SFQ47761.1"/>
    <property type="molecule type" value="Genomic_DNA"/>
</dbReference>
<dbReference type="GO" id="GO:0006782">
    <property type="term" value="P:protoporphyrinogen IX biosynthetic process"/>
    <property type="evidence" value="ECO:0007669"/>
    <property type="project" value="UniProtKB-UniRule"/>
</dbReference>
<dbReference type="InterPro" id="IPR015421">
    <property type="entry name" value="PyrdxlP-dep_Trfase_major"/>
</dbReference>
<dbReference type="Gene3D" id="3.90.1150.10">
    <property type="entry name" value="Aspartate Aminotransferase, domain 1"/>
    <property type="match status" value="1"/>
</dbReference>
<dbReference type="InterPro" id="IPR015424">
    <property type="entry name" value="PyrdxlP-dep_Trfase"/>
</dbReference>
<comment type="similarity">
    <text evidence="4 9">Belongs to the class-III pyridoxal-phosphate-dependent aminotransferase family. HemL subfamily.</text>
</comment>
<dbReference type="GO" id="GO:0008483">
    <property type="term" value="F:transaminase activity"/>
    <property type="evidence" value="ECO:0007669"/>
    <property type="project" value="InterPro"/>
</dbReference>
<keyword evidence="5 9" id="KW-0963">Cytoplasm</keyword>
<dbReference type="Proteomes" id="UP000198734">
    <property type="component" value="Unassembled WGS sequence"/>
</dbReference>
<keyword evidence="7 9" id="KW-0413">Isomerase</keyword>
<dbReference type="EC" id="5.4.3.8" evidence="9"/>
<comment type="subcellular location">
    <subcellularLocation>
        <location evidence="9">Cytoplasm</location>
    </subcellularLocation>
</comment>
<dbReference type="InterPro" id="IPR015422">
    <property type="entry name" value="PyrdxlP-dep_Trfase_small"/>
</dbReference>
<evidence type="ECO:0000256" key="6">
    <source>
        <dbReference type="ARBA" id="ARBA00022898"/>
    </source>
</evidence>
<feature type="modified residue" description="N6-(pyridoxal phosphate)lysine" evidence="9">
    <location>
        <position position="269"/>
    </location>
</feature>
<dbReference type="NCBIfam" id="NF000818">
    <property type="entry name" value="PRK00062.1"/>
    <property type="match status" value="1"/>
</dbReference>
<comment type="pathway">
    <text evidence="3">Porphyrin-containing compound metabolism; protoporphyrin-IX biosynthesis; 5-aminolevulinate from L-glutamyl-tRNA(Glu): step 2/2.</text>
</comment>
<evidence type="ECO:0000256" key="5">
    <source>
        <dbReference type="ARBA" id="ARBA00022490"/>
    </source>
</evidence>
<dbReference type="STRING" id="126156.SAMN05421670_2254"/>
<comment type="subunit">
    <text evidence="9">Homodimer.</text>
</comment>
<evidence type="ECO:0000256" key="4">
    <source>
        <dbReference type="ARBA" id="ARBA00008981"/>
    </source>
</evidence>
<dbReference type="PANTHER" id="PTHR43713">
    <property type="entry name" value="GLUTAMATE-1-SEMIALDEHYDE 2,1-AMINOMUTASE"/>
    <property type="match status" value="1"/>
</dbReference>
<protein>
    <recommendedName>
        <fullName evidence="9">Glutamate-1-semialdehyde 2,1-aminomutase</fullName>
        <shortName evidence="9">GSA</shortName>
        <ecNumber evidence="9">5.4.3.8</ecNumber>
    </recommendedName>
    <alternativeName>
        <fullName evidence="9">Glutamate-1-semialdehyde aminotransferase</fullName>
        <shortName evidence="9">GSA-AT</shortName>
    </alternativeName>
</protein>
<dbReference type="InterPro" id="IPR004639">
    <property type="entry name" value="4pyrrol_synth_GluAld_NH2Trfase"/>
</dbReference>
<reference evidence="11" key="1">
    <citation type="submission" date="2016-10" db="EMBL/GenBank/DDBJ databases">
        <authorList>
            <person name="Varghese N."/>
            <person name="Submissions S."/>
        </authorList>
    </citation>
    <scope>NUCLEOTIDE SEQUENCE [LARGE SCALE GENOMIC DNA]</scope>
    <source>
        <strain evidence="11">DSM 11706</strain>
    </source>
</reference>
<dbReference type="PANTHER" id="PTHR43713:SF3">
    <property type="entry name" value="GLUTAMATE-1-SEMIALDEHYDE 2,1-AMINOMUTASE 1, CHLOROPLASTIC-RELATED"/>
    <property type="match status" value="1"/>
</dbReference>
<dbReference type="RefSeq" id="WP_093536983.1">
    <property type="nucleotide sequence ID" value="NZ_FOXU01000003.1"/>
</dbReference>
<dbReference type="HAMAP" id="MF_00375">
    <property type="entry name" value="HemL_aminotrans_3"/>
    <property type="match status" value="1"/>
</dbReference>
<comment type="cofactor">
    <cofactor evidence="2 9">
        <name>pyridoxal 5'-phosphate</name>
        <dbReference type="ChEBI" id="CHEBI:597326"/>
    </cofactor>
</comment>
<dbReference type="Gene3D" id="3.40.640.10">
    <property type="entry name" value="Type I PLP-dependent aspartate aminotransferase-like (Major domain)"/>
    <property type="match status" value="1"/>
</dbReference>
<dbReference type="NCBIfam" id="TIGR00713">
    <property type="entry name" value="hemL"/>
    <property type="match status" value="1"/>
</dbReference>
<dbReference type="InterPro" id="IPR005814">
    <property type="entry name" value="Aminotrans_3"/>
</dbReference>
<dbReference type="PROSITE" id="PS00600">
    <property type="entry name" value="AA_TRANSFER_CLASS_3"/>
    <property type="match status" value="1"/>
</dbReference>